<sequence length="305" mass="34891">MLNSPIKQLVSIVQFPHPQDEPKPGISPTQQPWNTGRHCRKFLRNMGYYVLPGGECSERTSLVFWGEWEPPSKIVKSWKEEKLLPSSLHEPYWERNAPAERQNTDPWIFGDHFLYSNCKQFNPRRQSRTAKQYTPSREPSALQRLRPGSIILFGSVIGDDFVLDTVFVVKDSEHFTLRHPPRNISDAFRFCTIESLAAADDGEGCAAGADDVYTLYRGVTYDDREQYNGTYSFVPCCREDAKDFRFPRPVISLPGYINPCNKQAPLGALKFIEADEARKQWTKVQEQVNEAGRLIGVSFETPPQK</sequence>
<dbReference type="eggNOG" id="ENOG503483Y">
    <property type="taxonomic scope" value="Bacteria"/>
</dbReference>
<dbReference type="AlphaFoldDB" id="E3HZI2"/>
<accession>E3HZI2</accession>
<dbReference type="KEGG" id="rva:Rvan_1770"/>
<name>E3HZI2_RHOVT</name>
<protein>
    <submittedName>
        <fullName evidence="1">Uncharacterized protein</fullName>
    </submittedName>
</protein>
<evidence type="ECO:0000313" key="2">
    <source>
        <dbReference type="Proteomes" id="UP000001399"/>
    </source>
</evidence>
<proteinExistence type="predicted"/>
<dbReference type="EMBL" id="CP002292">
    <property type="protein sequence ID" value="ADP71017.1"/>
    <property type="molecule type" value="Genomic_DNA"/>
</dbReference>
<dbReference type="HOGENOM" id="CLU_911783_0_0_5"/>
<keyword evidence="2" id="KW-1185">Reference proteome</keyword>
<organism evidence="1 2">
    <name type="scientific">Rhodomicrobium vannielii (strain ATCC 17100 / DSM 162 / LMG 4299 / NCIMB 10020 / ATH 3.1.1)</name>
    <dbReference type="NCBI Taxonomy" id="648757"/>
    <lineage>
        <taxon>Bacteria</taxon>
        <taxon>Pseudomonadati</taxon>
        <taxon>Pseudomonadota</taxon>
        <taxon>Alphaproteobacteria</taxon>
        <taxon>Hyphomicrobiales</taxon>
        <taxon>Hyphomicrobiaceae</taxon>
        <taxon>Rhodomicrobium</taxon>
    </lineage>
</organism>
<dbReference type="Proteomes" id="UP000001399">
    <property type="component" value="Chromosome"/>
</dbReference>
<gene>
    <name evidence="1" type="ordered locus">Rvan_1770</name>
</gene>
<reference evidence="2" key="1">
    <citation type="journal article" date="2011" name="J. Bacteriol.">
        <title>Genome sequences of eight morphologically diverse alphaproteobacteria.</title>
        <authorList>
            <consortium name="US DOE Joint Genome Institute"/>
            <person name="Brown P.J."/>
            <person name="Kysela D.T."/>
            <person name="Buechlein A."/>
            <person name="Hemmerich C."/>
            <person name="Brun Y.V."/>
        </authorList>
    </citation>
    <scope>NUCLEOTIDE SEQUENCE [LARGE SCALE GENOMIC DNA]</scope>
    <source>
        <strain evidence="2">ATCC 17100 / ATH 3.1.1 / DSM 162 / LMG 4299</strain>
    </source>
</reference>
<evidence type="ECO:0000313" key="1">
    <source>
        <dbReference type="EMBL" id="ADP71017.1"/>
    </source>
</evidence>